<proteinExistence type="predicted"/>
<accession>A0A383VZU8</accession>
<evidence type="ECO:0000313" key="1">
    <source>
        <dbReference type="EMBL" id="SZX70362.1"/>
    </source>
</evidence>
<sequence>MGWQTVAALLPAVGLGIQQPHQAVAWPPPWKLQLPRNAVLLLLLLCLSACSQPAAARSGNLVRVLQQEPAAAAAAAAAAPAQDPTCSNRVPRGYAYVPYSMPWGYDIAWTGYWGTGEFGWRILAATCDKDPRCSAITTTAWCKYGYPPSWAWNPRFADKPCAGTLVKLGEKCSAYSVCEQGCVAGNPAAPWLYRCTCRQGFRLSPDRLYCYGPPFGDAVEFTDVANFTQYFILTPEKHRSPHVWLFKGSRLAVAATIDTMQPALGDLTSVPLNDIITAGSNIVQTLQRVMAAADKIFKALPPPFPVRNGLAWANDTTLLDTRVLWEVSYETDSASFAYNAHAGSAGWTTRAAPLLAMLRSALAGQQSIDHEVLLALSQNYCSDDLTWALDWQTVKQFAGNSWATHSFVHASLLITLQQQLPDVQLLYDNGTGTSNISNTTQLLDYYDGVVLQYLSDARYSWDNTWALGEFPGEGDTMLALHAGLFVHLFRQYGGSDYGFVRRFAKTASELSSRLPYFTADYQRARDNYFIAASVAAAGPDLLPFFRQRLGWKISGGMPRYLKARYNIPP</sequence>
<dbReference type="Proteomes" id="UP000256970">
    <property type="component" value="Unassembled WGS sequence"/>
</dbReference>
<name>A0A383VZU8_TETOB</name>
<evidence type="ECO:0000313" key="2">
    <source>
        <dbReference type="Proteomes" id="UP000256970"/>
    </source>
</evidence>
<dbReference type="AlphaFoldDB" id="A0A383VZU8"/>
<organism evidence="1 2">
    <name type="scientific">Tetradesmus obliquus</name>
    <name type="common">Green alga</name>
    <name type="synonym">Acutodesmus obliquus</name>
    <dbReference type="NCBI Taxonomy" id="3088"/>
    <lineage>
        <taxon>Eukaryota</taxon>
        <taxon>Viridiplantae</taxon>
        <taxon>Chlorophyta</taxon>
        <taxon>core chlorophytes</taxon>
        <taxon>Chlorophyceae</taxon>
        <taxon>CS clade</taxon>
        <taxon>Sphaeropleales</taxon>
        <taxon>Scenedesmaceae</taxon>
        <taxon>Tetradesmus</taxon>
    </lineage>
</organism>
<dbReference type="EMBL" id="FNXT01000987">
    <property type="protein sequence ID" value="SZX70362.1"/>
    <property type="molecule type" value="Genomic_DNA"/>
</dbReference>
<keyword evidence="2" id="KW-1185">Reference proteome</keyword>
<reference evidence="1 2" key="1">
    <citation type="submission" date="2016-10" db="EMBL/GenBank/DDBJ databases">
        <authorList>
            <person name="Cai Z."/>
        </authorList>
    </citation>
    <scope>NUCLEOTIDE SEQUENCE [LARGE SCALE GENOMIC DNA]</scope>
</reference>
<gene>
    <name evidence="1" type="ORF">BQ4739_LOCUS10580</name>
</gene>
<protein>
    <submittedName>
        <fullName evidence="1">Uncharacterized protein</fullName>
    </submittedName>
</protein>
<dbReference type="Gene3D" id="2.10.25.10">
    <property type="entry name" value="Laminin"/>
    <property type="match status" value="1"/>
</dbReference>